<dbReference type="PROSITE" id="PS51318">
    <property type="entry name" value="TAT"/>
    <property type="match status" value="1"/>
</dbReference>
<accession>A0A0W1SSX5</accession>
<dbReference type="AlphaFoldDB" id="A0A0W1SSX5"/>
<protein>
    <recommendedName>
        <fullName evidence="6">G8 domain-containing protein</fullName>
    </recommendedName>
</protein>
<keyword evidence="2" id="KW-0472">Membrane</keyword>
<comment type="caution">
    <text evidence="7">The sequence shown here is derived from an EMBL/GenBank/DDBJ whole genome shotgun (WGS) entry which is preliminary data.</text>
</comment>
<evidence type="ECO:0000256" key="3">
    <source>
        <dbReference type="ARBA" id="ARBA00022729"/>
    </source>
</evidence>
<evidence type="ECO:0000313" key="8">
    <source>
        <dbReference type="Proteomes" id="UP000053157"/>
    </source>
</evidence>
<keyword evidence="2" id="KW-1003">Cell membrane</keyword>
<sequence>MSDDPPSPNSTDCALLTTRRAFLAGLGAGAAGTAGALAGVPDVPGLGGDPDHSDAHHVRALVAENDVTHRATGGPWRASDSWEESVPSDDARVHIPADVTVTLDHEATPRLRTVRVDGTLRVDPTTTTLLQLGTLVVTETGTLELGTPENPVQRDAGARITFLDRGPLDESADPERIGRGLLTLAGATVRIAGESVTPWLRLERSPHAGETELHLPDSPTGWETGDALVLAGMHPDRDEDEVVTIAGVEGSRIRLDSPLEFDHVPPRESLSGVVAAMDRAVTLESESTRTKRRGHVMFMSDDVHVSHAAFSALGRTDKSRPFTDPTNGVPPKDADPNPQARYACHFHRTGTGTENPPRVVEGCVVDGSPGWGYVNHASYVRFEDNVSFRVFGAGFVAETGAERGTFRRNLALRSHGSGSVPDGRQFKAGSPGNIDDFGHGGYGFWFQGPTVAVEDNVAAGHRHYGFVYWNRAKPDADVSPEALGSLVGNVPNVPVEALDGQPELARSDRVEDGMVPSSFVRLASFARNTVFASGGGLDISRHMFTFAHDRVDAYSVVEDFTAFNIGSHVSQWDRLRPPNGRGAQGGENGISIRYSANVVVRNPTLVSGAGGRRGVGINRNHAPANVHVENPDIEGWFVGIRAPPRGSAPIRGGRLDNHVDVHVIGGTTDRRWSKKQQVDVENVEFADGGRADTFLSAELDDHLYGLFTPEGHVRRDGDEVYFAEQAPEFVPFPTKADVQAADPGDDPFADLSDVSPNALVGKSNAELFDAFGLAVEGAVRPPDAASPAGVENGFVVDGDGESTAPSLGPLERVHSADGSIYELGRLRSDEPLSVYDDATFLTVPGRYTGLPYVRPEHDDGDSSRRSFLTLTLSSPATVYVAVDTDSSPGWLSGWTDTGDTIGTSDGTRRVYQKAFDAGTVRLGGNPDSHRMYTVFVREQ</sequence>
<dbReference type="EMBL" id="LOPV01000104">
    <property type="protein sequence ID" value="KTG29348.1"/>
    <property type="molecule type" value="Genomic_DNA"/>
</dbReference>
<organism evidence="7 8">
    <name type="scientific">Haloferax profundi</name>
    <dbReference type="NCBI Taxonomy" id="1544718"/>
    <lineage>
        <taxon>Archaea</taxon>
        <taxon>Methanobacteriati</taxon>
        <taxon>Methanobacteriota</taxon>
        <taxon>Stenosarchaea group</taxon>
        <taxon>Halobacteria</taxon>
        <taxon>Halobacteriales</taxon>
        <taxon>Haloferacaceae</taxon>
        <taxon>Haloferax</taxon>
    </lineage>
</organism>
<dbReference type="PANTHER" id="PTHR46769:SF2">
    <property type="entry name" value="FIBROCYSTIN-L ISOFORM 2 PRECURSOR-RELATED"/>
    <property type="match status" value="1"/>
</dbReference>
<evidence type="ECO:0000313" key="7">
    <source>
        <dbReference type="EMBL" id="KTG29348.1"/>
    </source>
</evidence>
<feature type="region of interest" description="Disordered" evidence="5">
    <location>
        <begin position="316"/>
        <end position="337"/>
    </location>
</feature>
<dbReference type="PROSITE" id="PS51484">
    <property type="entry name" value="G8"/>
    <property type="match status" value="1"/>
</dbReference>
<gene>
    <name evidence="7" type="ORF">AUR66_10725</name>
</gene>
<dbReference type="OrthoDB" id="289651at2157"/>
<evidence type="ECO:0000256" key="1">
    <source>
        <dbReference type="ARBA" id="ARBA00004236"/>
    </source>
</evidence>
<evidence type="ECO:0000259" key="6">
    <source>
        <dbReference type="PROSITE" id="PS51484"/>
    </source>
</evidence>
<proteinExistence type="predicted"/>
<dbReference type="SMART" id="SM01225">
    <property type="entry name" value="G8"/>
    <property type="match status" value="1"/>
</dbReference>
<dbReference type="GO" id="GO:0005886">
    <property type="term" value="C:plasma membrane"/>
    <property type="evidence" value="ECO:0007669"/>
    <property type="project" value="UniProtKB-SubCell"/>
</dbReference>
<dbReference type="InterPro" id="IPR006311">
    <property type="entry name" value="TAT_signal"/>
</dbReference>
<feature type="domain" description="G8" evidence="6">
    <location>
        <begin position="74"/>
        <end position="204"/>
    </location>
</feature>
<keyword evidence="3" id="KW-0732">Signal</keyword>
<feature type="region of interest" description="Disordered" evidence="5">
    <location>
        <begin position="69"/>
        <end position="89"/>
    </location>
</feature>
<evidence type="ECO:0000256" key="5">
    <source>
        <dbReference type="SAM" id="MobiDB-lite"/>
    </source>
</evidence>
<name>A0A0W1SSX5_9EURY</name>
<dbReference type="Pfam" id="PF10162">
    <property type="entry name" value="G8"/>
    <property type="match status" value="1"/>
</dbReference>
<dbReference type="InterPro" id="IPR055401">
    <property type="entry name" value="CEMIP_beta-hel_dom"/>
</dbReference>
<dbReference type="InterPro" id="IPR052387">
    <property type="entry name" value="Fibrocystin"/>
</dbReference>
<dbReference type="InterPro" id="IPR011050">
    <property type="entry name" value="Pectin_lyase_fold/virulence"/>
</dbReference>
<dbReference type="PANTHER" id="PTHR46769">
    <property type="entry name" value="POLYCYSTIC KIDNEY AND HEPATIC DISEASE 1 (AUTOSOMAL RECESSIVE)-LIKE 1"/>
    <property type="match status" value="1"/>
</dbReference>
<keyword evidence="8" id="KW-1185">Reference proteome</keyword>
<evidence type="ECO:0000256" key="2">
    <source>
        <dbReference type="ARBA" id="ARBA00022475"/>
    </source>
</evidence>
<evidence type="ECO:0000256" key="4">
    <source>
        <dbReference type="ARBA" id="ARBA00023180"/>
    </source>
</evidence>
<dbReference type="InterPro" id="IPR019316">
    <property type="entry name" value="G8_domain"/>
</dbReference>
<dbReference type="Pfam" id="PF24606">
    <property type="entry name" value="CEMIP_beta-hel"/>
    <property type="match status" value="1"/>
</dbReference>
<dbReference type="SUPFAM" id="SSF51126">
    <property type="entry name" value="Pectin lyase-like"/>
    <property type="match status" value="1"/>
</dbReference>
<dbReference type="Proteomes" id="UP000053157">
    <property type="component" value="Unassembled WGS sequence"/>
</dbReference>
<keyword evidence="4" id="KW-0325">Glycoprotein</keyword>
<reference evidence="7 8" key="1">
    <citation type="submission" date="2015-12" db="EMBL/GenBank/DDBJ databases">
        <title>Haloferax profundi sp. nov. isolated from the Discovery deep brine-seawater interface in the Red Sea.</title>
        <authorList>
            <person name="Zhang G."/>
            <person name="Stingl U."/>
            <person name="Rashid M."/>
        </authorList>
    </citation>
    <scope>NUCLEOTIDE SEQUENCE [LARGE SCALE GENOMIC DNA]</scope>
    <source>
        <strain evidence="7 8">SB29</strain>
    </source>
</reference>
<dbReference type="RefSeq" id="WP_058571531.1">
    <property type="nucleotide sequence ID" value="NZ_LOPV01000104.1"/>
</dbReference>
<comment type="subcellular location">
    <subcellularLocation>
        <location evidence="1">Cell membrane</location>
    </subcellularLocation>
</comment>